<gene>
    <name evidence="2" type="ORF">Y919_08630</name>
</gene>
<dbReference type="InterPro" id="IPR053959">
    <property type="entry name" value="YvlB/LiaX_N"/>
</dbReference>
<proteinExistence type="predicted"/>
<dbReference type="STRING" id="1156417.Y919_08630"/>
<protein>
    <recommendedName>
        <fullName evidence="1">YvlB/LiaX N-terminal domain-containing protein</fullName>
    </recommendedName>
</protein>
<dbReference type="Pfam" id="PF22746">
    <property type="entry name" value="SHOCT-like_DUF2089-C"/>
    <property type="match status" value="1"/>
</dbReference>
<comment type="caution">
    <text evidence="2">The sequence shown here is derived from an EMBL/GenBank/DDBJ whole genome shotgun (WGS) entry which is preliminary data.</text>
</comment>
<evidence type="ECO:0000313" key="3">
    <source>
        <dbReference type="Proteomes" id="UP000029622"/>
    </source>
</evidence>
<name>A0A096BFS5_9FIRM</name>
<dbReference type="RefSeq" id="WP_035164020.1">
    <property type="nucleotide sequence ID" value="NZ_AZTB01000044.1"/>
</dbReference>
<dbReference type="Proteomes" id="UP000029622">
    <property type="component" value="Unassembled WGS sequence"/>
</dbReference>
<sequence length="126" mass="14446">MSNFKEEKLQILKMIEEGKITHEEGLELLNALEEKDKEFNNTSNAKWLKIRLYDPDDETKVNVNIPIALVDVGLKFATKFSPELKNSNLEDLNLEEIIQMIKNGAQGKIVDVTNEQNGEKIEIFVE</sequence>
<evidence type="ECO:0000313" key="2">
    <source>
        <dbReference type="EMBL" id="KGG80015.1"/>
    </source>
</evidence>
<evidence type="ECO:0000259" key="1">
    <source>
        <dbReference type="Pfam" id="PF22746"/>
    </source>
</evidence>
<accession>A0A096BFS5</accession>
<dbReference type="AlphaFoldDB" id="A0A096BFS5"/>
<reference evidence="2 3" key="1">
    <citation type="submission" date="2013-12" db="EMBL/GenBank/DDBJ databases">
        <title>Draft genome sequence of Caloranaerobacter sp. H53214.</title>
        <authorList>
            <person name="Jiang L.J."/>
            <person name="Shao Z.Z."/>
            <person name="Long M.N."/>
        </authorList>
    </citation>
    <scope>NUCLEOTIDE SEQUENCE [LARGE SCALE GENOMIC DNA]</scope>
    <source>
        <strain evidence="2 3">H53214</strain>
    </source>
</reference>
<dbReference type="EMBL" id="AZTB01000044">
    <property type="protein sequence ID" value="KGG80015.1"/>
    <property type="molecule type" value="Genomic_DNA"/>
</dbReference>
<feature type="domain" description="YvlB/LiaX N-terminal" evidence="1">
    <location>
        <begin position="6"/>
        <end position="37"/>
    </location>
</feature>
<organism evidence="2 3">
    <name type="scientific">Caloranaerobacter azorensis H53214</name>
    <dbReference type="NCBI Taxonomy" id="1156417"/>
    <lineage>
        <taxon>Bacteria</taxon>
        <taxon>Bacillati</taxon>
        <taxon>Bacillota</taxon>
        <taxon>Tissierellia</taxon>
        <taxon>Tissierellales</taxon>
        <taxon>Thermohalobacteraceae</taxon>
        <taxon>Caloranaerobacter</taxon>
    </lineage>
</organism>